<sequence length="106" mass="11881">MSEAARDAGLRYEAVPEADLHDGFRLDNARDLLRYAAYRITLGDRVRLLSLLEEQGPMPLAVCMQAIRNGRDAIGVIAAMALRRFVEIDLDEARIGPETRVSRCHD</sequence>
<evidence type="ECO:0000313" key="1">
    <source>
        <dbReference type="EMBL" id="ANY81179.1"/>
    </source>
</evidence>
<accession>A0A1B2EML0</accession>
<organism evidence="1">
    <name type="scientific">Microvirga ossetica</name>
    <dbReference type="NCBI Taxonomy" id="1882682"/>
    <lineage>
        <taxon>Bacteria</taxon>
        <taxon>Pseudomonadati</taxon>
        <taxon>Pseudomonadota</taxon>
        <taxon>Alphaproteobacteria</taxon>
        <taxon>Hyphomicrobiales</taxon>
        <taxon>Methylobacteriaceae</taxon>
        <taxon>Microvirga</taxon>
    </lineage>
</organism>
<dbReference type="KEGG" id="moc:BB934_25605"/>
<proteinExistence type="predicted"/>
<dbReference type="RefSeq" id="WP_099512244.1">
    <property type="nucleotide sequence ID" value="NZ_CP016616.1"/>
</dbReference>
<reference evidence="1" key="1">
    <citation type="submission" date="2016-07" db="EMBL/GenBank/DDBJ databases">
        <title>Microvirga ossetica sp. nov. a new species of rhizobia isolated from root nodules of the legume species Vicia alpestris Steven originated from North Ossetia region in the Caucasus.</title>
        <authorList>
            <person name="Safronova V.I."/>
            <person name="Kuznetsova I.G."/>
            <person name="Sazanova A.L."/>
            <person name="Belimov A."/>
            <person name="Andronov E."/>
            <person name="Osledkin Y.S."/>
            <person name="Onishchuk O.P."/>
            <person name="Kurchak O.N."/>
            <person name="Shaposhnikov A.I."/>
            <person name="Willems A."/>
            <person name="Tikhonovich I.A."/>
        </authorList>
    </citation>
    <scope>NUCLEOTIDE SEQUENCE [LARGE SCALE GENOMIC DNA]</scope>
    <source>
        <strain evidence="1">V5/3M</strain>
    </source>
</reference>
<name>A0A1B2EML0_9HYPH</name>
<dbReference type="OrthoDB" id="7909136at2"/>
<dbReference type="EMBL" id="CP016616">
    <property type="protein sequence ID" value="ANY81179.1"/>
    <property type="molecule type" value="Genomic_DNA"/>
</dbReference>
<protein>
    <submittedName>
        <fullName evidence="1">Uncharacterized protein</fullName>
    </submittedName>
</protein>
<gene>
    <name evidence="1" type="ORF">BB934_25605</name>
</gene>
<dbReference type="AlphaFoldDB" id="A0A1B2EML0"/>